<evidence type="ECO:0000256" key="1">
    <source>
        <dbReference type="ARBA" id="ARBA00004496"/>
    </source>
</evidence>
<protein>
    <recommendedName>
        <fullName evidence="3 9">DNA replication and repair protein RecF</fullName>
    </recommendedName>
</protein>
<dbReference type="PANTHER" id="PTHR32182:SF0">
    <property type="entry name" value="DNA REPLICATION AND REPAIR PROTEIN RECF"/>
    <property type="match status" value="1"/>
</dbReference>
<sequence>MILSRLSIVNFKNIAQADLEFSSGLNCFLGNNGMGKTNLLDALYYLSFCKSSMSLADSQNIRHGEDFFMLQGFYSYDDVCEEIYCGMKRRQKKVFKRNKKEYSRLSDHIGLIPLVMISPADSELIQGGSEERRRFLDLVISQFDKAYLDKLIRYNKALMQRNTLLKQEISDPAMYEIWEEQMALAAADIYRARRRFLAEFVPVFQEFYETISGGSEEVGLTYVSHIERGDLRDLLAEVRSRDLILGYTSRGVHKDELEMTLGEYPMRRIGSQGQNKTFLIALKLAQFDYLNRNGHTVPLLLLDDVFDKLDAQRMERIITLVSQERFGQIFVTDTNREYLDAIVRRTGGDYRLFKVESGEFSIIGE</sequence>
<evidence type="ECO:0000256" key="6">
    <source>
        <dbReference type="ARBA" id="ARBA00022741"/>
    </source>
</evidence>
<dbReference type="Gene3D" id="1.20.1050.90">
    <property type="entry name" value="RecF/RecN/SMC, N-terminal domain"/>
    <property type="match status" value="1"/>
</dbReference>
<evidence type="ECO:0000256" key="3">
    <source>
        <dbReference type="ARBA" id="ARBA00020170"/>
    </source>
</evidence>
<comment type="caution">
    <text evidence="12">The sequence shown here is derived from an EMBL/GenBank/DDBJ whole genome shotgun (WGS) entry which is preliminary data.</text>
</comment>
<dbReference type="Gene3D" id="3.40.50.300">
    <property type="entry name" value="P-loop containing nucleotide triphosphate hydrolases"/>
    <property type="match status" value="1"/>
</dbReference>
<organism evidence="12 13">
    <name type="scientific">Candidatus Caccoplasma intestinavium</name>
    <dbReference type="NCBI Taxonomy" id="2840716"/>
    <lineage>
        <taxon>Bacteria</taxon>
        <taxon>Pseudomonadati</taxon>
        <taxon>Bacteroidota</taxon>
        <taxon>Bacteroidia</taxon>
        <taxon>Bacteroidales</taxon>
        <taxon>Bacteroidaceae</taxon>
        <taxon>Bacteroidaceae incertae sedis</taxon>
        <taxon>Candidatus Caccoplasma</taxon>
    </lineage>
</organism>
<dbReference type="GO" id="GO:0003697">
    <property type="term" value="F:single-stranded DNA binding"/>
    <property type="evidence" value="ECO:0007669"/>
    <property type="project" value="UniProtKB-UniRule"/>
</dbReference>
<keyword evidence="8 9" id="KW-0238">DNA-binding</keyword>
<dbReference type="PROSITE" id="PS00617">
    <property type="entry name" value="RECF_1"/>
    <property type="match status" value="1"/>
</dbReference>
<dbReference type="EMBL" id="DVKT01000006">
    <property type="protein sequence ID" value="HIT38682.1"/>
    <property type="molecule type" value="Genomic_DNA"/>
</dbReference>
<keyword evidence="7 9" id="KW-0067">ATP-binding</keyword>
<keyword evidence="9 10" id="KW-0742">SOS response</keyword>
<evidence type="ECO:0000256" key="9">
    <source>
        <dbReference type="HAMAP-Rule" id="MF_00365"/>
    </source>
</evidence>
<dbReference type="HAMAP" id="MF_00365">
    <property type="entry name" value="RecF"/>
    <property type="match status" value="1"/>
</dbReference>
<gene>
    <name evidence="9" type="primary">recF</name>
    <name evidence="12" type="ORF">IAD06_01395</name>
</gene>
<dbReference type="GO" id="GO:0005737">
    <property type="term" value="C:cytoplasm"/>
    <property type="evidence" value="ECO:0007669"/>
    <property type="project" value="UniProtKB-SubCell"/>
</dbReference>
<dbReference type="GO" id="GO:0005524">
    <property type="term" value="F:ATP binding"/>
    <property type="evidence" value="ECO:0007669"/>
    <property type="project" value="UniProtKB-UniRule"/>
</dbReference>
<dbReference type="Proteomes" id="UP000886722">
    <property type="component" value="Unassembled WGS sequence"/>
</dbReference>
<name>A0A9D1KDT0_9BACT</name>
<keyword evidence="9 10" id="KW-0227">DNA damage</keyword>
<accession>A0A9D1KDT0</accession>
<dbReference type="InterPro" id="IPR042174">
    <property type="entry name" value="RecF_2"/>
</dbReference>
<evidence type="ECO:0000256" key="8">
    <source>
        <dbReference type="ARBA" id="ARBA00023125"/>
    </source>
</evidence>
<reference evidence="12" key="1">
    <citation type="submission" date="2020-10" db="EMBL/GenBank/DDBJ databases">
        <authorList>
            <person name="Gilroy R."/>
        </authorList>
    </citation>
    <scope>NUCLEOTIDE SEQUENCE</scope>
    <source>
        <strain evidence="12">21143</strain>
    </source>
</reference>
<keyword evidence="6 9" id="KW-0547">Nucleotide-binding</keyword>
<comment type="function">
    <text evidence="9 10">The RecF protein is involved in DNA metabolism; it is required for DNA replication and normal SOS inducibility. RecF binds preferentially to single-stranded, linear DNA. It also seems to bind ATP.</text>
</comment>
<dbReference type="InterPro" id="IPR027417">
    <property type="entry name" value="P-loop_NTPase"/>
</dbReference>
<dbReference type="NCBIfam" id="TIGR00611">
    <property type="entry name" value="recf"/>
    <property type="match status" value="1"/>
</dbReference>
<keyword evidence="4 9" id="KW-0963">Cytoplasm</keyword>
<evidence type="ECO:0000256" key="2">
    <source>
        <dbReference type="ARBA" id="ARBA00008016"/>
    </source>
</evidence>
<comment type="similarity">
    <text evidence="2 9 10">Belongs to the RecF family.</text>
</comment>
<dbReference type="SUPFAM" id="SSF52540">
    <property type="entry name" value="P-loop containing nucleoside triphosphate hydrolases"/>
    <property type="match status" value="1"/>
</dbReference>
<proteinExistence type="inferred from homology"/>
<dbReference type="GO" id="GO:0006302">
    <property type="term" value="P:double-strand break repair"/>
    <property type="evidence" value="ECO:0007669"/>
    <property type="project" value="TreeGrafter"/>
</dbReference>
<dbReference type="GO" id="GO:0000731">
    <property type="term" value="P:DNA synthesis involved in DNA repair"/>
    <property type="evidence" value="ECO:0007669"/>
    <property type="project" value="TreeGrafter"/>
</dbReference>
<dbReference type="AlphaFoldDB" id="A0A9D1KDT0"/>
<dbReference type="GO" id="GO:0006260">
    <property type="term" value="P:DNA replication"/>
    <property type="evidence" value="ECO:0007669"/>
    <property type="project" value="UniProtKB-UniRule"/>
</dbReference>
<dbReference type="PROSITE" id="PS00618">
    <property type="entry name" value="RECF_2"/>
    <property type="match status" value="1"/>
</dbReference>
<comment type="subcellular location">
    <subcellularLocation>
        <location evidence="1 9 10">Cytoplasm</location>
    </subcellularLocation>
</comment>
<evidence type="ECO:0000256" key="7">
    <source>
        <dbReference type="ARBA" id="ARBA00022840"/>
    </source>
</evidence>
<dbReference type="PANTHER" id="PTHR32182">
    <property type="entry name" value="DNA REPLICATION AND REPAIR PROTEIN RECF"/>
    <property type="match status" value="1"/>
</dbReference>
<keyword evidence="9 10" id="KW-0234">DNA repair</keyword>
<evidence type="ECO:0000259" key="11">
    <source>
        <dbReference type="Pfam" id="PF02463"/>
    </source>
</evidence>
<dbReference type="Pfam" id="PF02463">
    <property type="entry name" value="SMC_N"/>
    <property type="match status" value="1"/>
</dbReference>
<evidence type="ECO:0000256" key="10">
    <source>
        <dbReference type="RuleBase" id="RU000578"/>
    </source>
</evidence>
<evidence type="ECO:0000256" key="5">
    <source>
        <dbReference type="ARBA" id="ARBA00022705"/>
    </source>
</evidence>
<dbReference type="InterPro" id="IPR001238">
    <property type="entry name" value="DNA-binding_RecF"/>
</dbReference>
<evidence type="ECO:0000256" key="4">
    <source>
        <dbReference type="ARBA" id="ARBA00022490"/>
    </source>
</evidence>
<evidence type="ECO:0000313" key="12">
    <source>
        <dbReference type="EMBL" id="HIT38682.1"/>
    </source>
</evidence>
<reference evidence="12" key="2">
    <citation type="journal article" date="2021" name="PeerJ">
        <title>Extensive microbial diversity within the chicken gut microbiome revealed by metagenomics and culture.</title>
        <authorList>
            <person name="Gilroy R."/>
            <person name="Ravi A."/>
            <person name="Getino M."/>
            <person name="Pursley I."/>
            <person name="Horton D.L."/>
            <person name="Alikhan N.F."/>
            <person name="Baker D."/>
            <person name="Gharbi K."/>
            <person name="Hall N."/>
            <person name="Watson M."/>
            <person name="Adriaenssens E.M."/>
            <person name="Foster-Nyarko E."/>
            <person name="Jarju S."/>
            <person name="Secka A."/>
            <person name="Antonio M."/>
            <person name="Oren A."/>
            <person name="Chaudhuri R.R."/>
            <person name="La Ragione R."/>
            <person name="Hildebrand F."/>
            <person name="Pallen M.J."/>
        </authorList>
    </citation>
    <scope>NUCLEOTIDE SEQUENCE</scope>
    <source>
        <strain evidence="12">21143</strain>
    </source>
</reference>
<dbReference type="InterPro" id="IPR003395">
    <property type="entry name" value="RecF/RecN/SMC_N"/>
</dbReference>
<evidence type="ECO:0000313" key="13">
    <source>
        <dbReference type="Proteomes" id="UP000886722"/>
    </source>
</evidence>
<keyword evidence="5 9" id="KW-0235">DNA replication</keyword>
<dbReference type="InterPro" id="IPR018078">
    <property type="entry name" value="DNA-binding_RecF_CS"/>
</dbReference>
<dbReference type="GO" id="GO:0009432">
    <property type="term" value="P:SOS response"/>
    <property type="evidence" value="ECO:0007669"/>
    <property type="project" value="UniProtKB-UniRule"/>
</dbReference>
<feature type="binding site" evidence="9">
    <location>
        <begin position="30"/>
        <end position="37"/>
    </location>
    <ligand>
        <name>ATP</name>
        <dbReference type="ChEBI" id="CHEBI:30616"/>
    </ligand>
</feature>
<feature type="domain" description="RecF/RecN/SMC N-terminal" evidence="11">
    <location>
        <begin position="3"/>
        <end position="341"/>
    </location>
</feature>